<dbReference type="Pfam" id="PF07592">
    <property type="entry name" value="DDE_Tnp_ISAZ013"/>
    <property type="match status" value="1"/>
</dbReference>
<gene>
    <name evidence="1" type="ORF">DP114_34040</name>
</gene>
<dbReference type="InterPro" id="IPR011518">
    <property type="entry name" value="Transposase_36"/>
</dbReference>
<protein>
    <submittedName>
        <fullName evidence="1">Uncharacterized protein</fullName>
    </submittedName>
</protein>
<keyword evidence="1" id="KW-0614">Plasmid</keyword>
<dbReference type="EMBL" id="CP030120">
    <property type="protein sequence ID" value="QDL12769.1"/>
    <property type="molecule type" value="Genomic_DNA"/>
</dbReference>
<organism evidence="1 2">
    <name type="scientific">Brasilonema sennae CENA114</name>
    <dbReference type="NCBI Taxonomy" id="415709"/>
    <lineage>
        <taxon>Bacteria</taxon>
        <taxon>Bacillati</taxon>
        <taxon>Cyanobacteriota</taxon>
        <taxon>Cyanophyceae</taxon>
        <taxon>Nostocales</taxon>
        <taxon>Scytonemataceae</taxon>
        <taxon>Brasilonema</taxon>
        <taxon>Bromeliae group (in: Brasilonema)</taxon>
    </lineage>
</organism>
<accession>A0A856MQC2</accession>
<sequence>MLDEIETALNFASSMTWNGKNIIVKLINKTYKTGIKLTKKAIAQIENQIQRLTNSHHEIFPILGNWFIDI</sequence>
<dbReference type="AlphaFoldDB" id="A0A856MQC2"/>
<name>A0A856MQC2_9CYAN</name>
<dbReference type="KEGG" id="bsen:DP114_34040"/>
<dbReference type="Proteomes" id="UP000503129">
    <property type="component" value="Plasmid pBOCT2"/>
</dbReference>
<geneLocation type="plasmid" evidence="2">
    <name>pboct2</name>
</geneLocation>
<evidence type="ECO:0000313" key="2">
    <source>
        <dbReference type="Proteomes" id="UP000503129"/>
    </source>
</evidence>
<reference evidence="1 2" key="1">
    <citation type="submission" date="2018-06" db="EMBL/GenBank/DDBJ databases">
        <title>Comparative genomics of Brasilonema spp. strains.</title>
        <authorList>
            <person name="Alvarenga D.O."/>
            <person name="Fiore M.F."/>
            <person name="Varani A.M."/>
        </authorList>
    </citation>
    <scope>NUCLEOTIDE SEQUENCE [LARGE SCALE GENOMIC DNA]</scope>
    <source>
        <strain evidence="1 2">CENA114</strain>
        <plasmid evidence="2">pboct2</plasmid>
    </source>
</reference>
<proteinExistence type="predicted"/>
<keyword evidence="2" id="KW-1185">Reference proteome</keyword>
<evidence type="ECO:0000313" key="1">
    <source>
        <dbReference type="EMBL" id="QDL12769.1"/>
    </source>
</evidence>